<evidence type="ECO:0000313" key="3">
    <source>
        <dbReference type="Proteomes" id="UP000036987"/>
    </source>
</evidence>
<dbReference type="AlphaFoldDB" id="A0A0K9NMG1"/>
<evidence type="ECO:0000256" key="1">
    <source>
        <dbReference type="SAM" id="MobiDB-lite"/>
    </source>
</evidence>
<feature type="region of interest" description="Disordered" evidence="1">
    <location>
        <begin position="50"/>
        <end position="88"/>
    </location>
</feature>
<sequence length="775" mass="88562">MHITDYKKTRIETFVRDIPLKKRSLDWKNSVPLKKRPLFMDCSPPYSPTDRTTDFNLDSAKHEKEDPCHDDIDAKPTTSELESFNSSRNKSHWDLNTTVSDWGEPLADKGMYYAENLKHIESIEDIDVKSHECLKLQHSLFPATPLRNLCVTEKSSPRKSCKTLKSEAYKVDGGRLTMENVENRDEKIEKSKLCDFTPHENQTSGIKNIIIGSIPCDLQLRIPNTDGPNCIIDERVESLSVSTKIESMSASVITAKDKETSQALTCTSILDSSLVSLSPKENSTSSLGNIISDFLPCDSQLRIPNTDDLNCKIEEHVESMSVSAEKDTEICQVLTGSSNLNSDSLLVVGDFTDDVFDLDSSVRKIVSSSNSGFCDDEIEDGEVRDLGMKNASFSNVNTCLVQDESVTESCLEKEKLGYFSDHCAKDVVCETFNENHTEVSMKKISNECNSALTAVEPTLNSGSNESSSRVEKKFSSSRIKGREYLEIRDQPRGYENDRNRDGFNRKSGYKFQVSRGRLVHNINMEKFHGHRNHLSPEFRSEEFDRCSRISSEASFEVNRRGSRGNFLVEDRTMRHMTPGSRSYVHRSRRCSISPDQRRIPFNIPYMRSPRHRSPRLWSSPRRLTEEFYKHSELIPCRFERAESPVGVDSFPENSSFVPHRHLHQEMRQMGYPTRPEGSRDFQRNMDRLPPRLIGRRVDSEDRNFNGHRGFVHSRSVNHMIDHGSNNPRNFRRPAVRYRMGSEEAFPHRGGMQELGGMHFNDVADDNNSRAMRLKH</sequence>
<keyword evidence="3" id="KW-1185">Reference proteome</keyword>
<feature type="compositionally biased region" description="Basic and acidic residues" evidence="1">
    <location>
        <begin position="59"/>
        <end position="74"/>
    </location>
</feature>
<evidence type="ECO:0000313" key="2">
    <source>
        <dbReference type="EMBL" id="KMZ57946.1"/>
    </source>
</evidence>
<protein>
    <submittedName>
        <fullName evidence="2">Uncharacterized protein</fullName>
    </submittedName>
</protein>
<accession>A0A0K9NMG1</accession>
<dbReference type="EMBL" id="LFYR01001997">
    <property type="protein sequence ID" value="KMZ57946.1"/>
    <property type="molecule type" value="Genomic_DNA"/>
</dbReference>
<organism evidence="2 3">
    <name type="scientific">Zostera marina</name>
    <name type="common">Eelgrass</name>
    <dbReference type="NCBI Taxonomy" id="29655"/>
    <lineage>
        <taxon>Eukaryota</taxon>
        <taxon>Viridiplantae</taxon>
        <taxon>Streptophyta</taxon>
        <taxon>Embryophyta</taxon>
        <taxon>Tracheophyta</taxon>
        <taxon>Spermatophyta</taxon>
        <taxon>Magnoliopsida</taxon>
        <taxon>Liliopsida</taxon>
        <taxon>Zosteraceae</taxon>
        <taxon>Zostera</taxon>
    </lineage>
</organism>
<reference evidence="3" key="1">
    <citation type="journal article" date="2016" name="Nature">
        <title>The genome of the seagrass Zostera marina reveals angiosperm adaptation to the sea.</title>
        <authorList>
            <person name="Olsen J.L."/>
            <person name="Rouze P."/>
            <person name="Verhelst B."/>
            <person name="Lin Y.-C."/>
            <person name="Bayer T."/>
            <person name="Collen J."/>
            <person name="Dattolo E."/>
            <person name="De Paoli E."/>
            <person name="Dittami S."/>
            <person name="Maumus F."/>
            <person name="Michel G."/>
            <person name="Kersting A."/>
            <person name="Lauritano C."/>
            <person name="Lohaus R."/>
            <person name="Toepel M."/>
            <person name="Tonon T."/>
            <person name="Vanneste K."/>
            <person name="Amirebrahimi M."/>
            <person name="Brakel J."/>
            <person name="Bostroem C."/>
            <person name="Chovatia M."/>
            <person name="Grimwood J."/>
            <person name="Jenkins J.W."/>
            <person name="Jueterbock A."/>
            <person name="Mraz A."/>
            <person name="Stam W.T."/>
            <person name="Tice H."/>
            <person name="Bornberg-Bauer E."/>
            <person name="Green P.J."/>
            <person name="Pearson G.A."/>
            <person name="Procaccini G."/>
            <person name="Duarte C.M."/>
            <person name="Schmutz J."/>
            <person name="Reusch T.B.H."/>
            <person name="Van de Peer Y."/>
        </authorList>
    </citation>
    <scope>NUCLEOTIDE SEQUENCE [LARGE SCALE GENOMIC DNA]</scope>
    <source>
        <strain evidence="3">cv. Finnish</strain>
    </source>
</reference>
<gene>
    <name evidence="2" type="ORF">ZOSMA_80G00380</name>
</gene>
<name>A0A0K9NMG1_ZOSMR</name>
<feature type="compositionally biased region" description="Polar residues" evidence="1">
    <location>
        <begin position="76"/>
        <end position="88"/>
    </location>
</feature>
<dbReference type="Proteomes" id="UP000036987">
    <property type="component" value="Unassembled WGS sequence"/>
</dbReference>
<comment type="caution">
    <text evidence="2">The sequence shown here is derived from an EMBL/GenBank/DDBJ whole genome shotgun (WGS) entry which is preliminary data.</text>
</comment>
<proteinExistence type="predicted"/>